<dbReference type="Pfam" id="PF01590">
    <property type="entry name" value="GAF"/>
    <property type="match status" value="1"/>
</dbReference>
<dbReference type="Proteomes" id="UP001595796">
    <property type="component" value="Unassembled WGS sequence"/>
</dbReference>
<dbReference type="SUPFAM" id="SSF55781">
    <property type="entry name" value="GAF domain-like"/>
    <property type="match status" value="1"/>
</dbReference>
<reference evidence="3" key="1">
    <citation type="journal article" date="2019" name="Int. J. Syst. Evol. Microbiol.">
        <title>The Global Catalogue of Microorganisms (GCM) 10K type strain sequencing project: providing services to taxonomists for standard genome sequencing and annotation.</title>
        <authorList>
            <consortium name="The Broad Institute Genomics Platform"/>
            <consortium name="The Broad Institute Genome Sequencing Center for Infectious Disease"/>
            <person name="Wu L."/>
            <person name="Ma J."/>
        </authorList>
    </citation>
    <scope>NUCLEOTIDE SEQUENCE [LARGE SCALE GENOMIC DNA]</scope>
    <source>
        <strain evidence="3">CGMCC 1.16444</strain>
    </source>
</reference>
<dbReference type="Gene3D" id="3.30.450.40">
    <property type="match status" value="1"/>
</dbReference>
<dbReference type="InterPro" id="IPR029016">
    <property type="entry name" value="GAF-like_dom_sf"/>
</dbReference>
<dbReference type="InterPro" id="IPR003018">
    <property type="entry name" value="GAF"/>
</dbReference>
<comment type="caution">
    <text evidence="2">The sequence shown here is derived from an EMBL/GenBank/DDBJ whole genome shotgun (WGS) entry which is preliminary data.</text>
</comment>
<dbReference type="PANTHER" id="PTHR43102:SF2">
    <property type="entry name" value="GAF DOMAIN-CONTAINING PROTEIN"/>
    <property type="match status" value="1"/>
</dbReference>
<dbReference type="RefSeq" id="WP_162799695.1">
    <property type="nucleotide sequence ID" value="NZ_JBHSJF010000002.1"/>
</dbReference>
<organism evidence="2 3">
    <name type="scientific">Flaviflagellibacter deserti</name>
    <dbReference type="NCBI Taxonomy" id="2267266"/>
    <lineage>
        <taxon>Bacteria</taxon>
        <taxon>Pseudomonadati</taxon>
        <taxon>Pseudomonadota</taxon>
        <taxon>Alphaproteobacteria</taxon>
        <taxon>Hyphomicrobiales</taxon>
        <taxon>Flaviflagellibacter</taxon>
    </lineage>
</organism>
<evidence type="ECO:0000313" key="3">
    <source>
        <dbReference type="Proteomes" id="UP001595796"/>
    </source>
</evidence>
<gene>
    <name evidence="2" type="ORF">ACFPFW_02360</name>
</gene>
<dbReference type="PANTHER" id="PTHR43102">
    <property type="entry name" value="SLR1143 PROTEIN"/>
    <property type="match status" value="1"/>
</dbReference>
<proteinExistence type="predicted"/>
<feature type="domain" description="GAF" evidence="1">
    <location>
        <begin position="40"/>
        <end position="162"/>
    </location>
</feature>
<dbReference type="EMBL" id="JBHSJF010000002">
    <property type="protein sequence ID" value="MFC5066852.1"/>
    <property type="molecule type" value="Genomic_DNA"/>
</dbReference>
<protein>
    <submittedName>
        <fullName evidence="2">GAF domain-containing protein</fullName>
    </submittedName>
</protein>
<name>A0ABV9YZA7_9HYPH</name>
<accession>A0ABV9YZA7</accession>
<evidence type="ECO:0000259" key="1">
    <source>
        <dbReference type="Pfam" id="PF01590"/>
    </source>
</evidence>
<evidence type="ECO:0000313" key="2">
    <source>
        <dbReference type="EMBL" id="MFC5066852.1"/>
    </source>
</evidence>
<keyword evidence="3" id="KW-1185">Reference proteome</keyword>
<sequence>MSAAALDQVSATERPAAEVARIAALHRFAIQALLFSKEAEQITNLLIGRFGVKAVSLAFMDGDMLRFKPKVPGAKGELPRNSALCRETIATGKTIVVEDLTKDARFRDNSNVTTRPYLRFFASAPIKIDNEYSIGALVLVDTEPRHFPNSSTLLLEQIADRVVPWLLNPSGRTSPF</sequence>